<proteinExistence type="inferred from homology"/>
<feature type="compositionally biased region" description="Acidic residues" evidence="8">
    <location>
        <begin position="272"/>
        <end position="283"/>
    </location>
</feature>
<dbReference type="Proteomes" id="UP001153737">
    <property type="component" value="Chromosome 1"/>
</dbReference>
<dbReference type="PANTHER" id="PTHR17039">
    <property type="entry name" value="U3 SMALL NUCLEOLAR RIBONUCLEOPROTEIN PROTEIN MPP10"/>
    <property type="match status" value="1"/>
</dbReference>
<evidence type="ECO:0000256" key="4">
    <source>
        <dbReference type="ARBA" id="ARBA00023242"/>
    </source>
</evidence>
<accession>A0A9N9X0I3</accession>
<evidence type="ECO:0000256" key="5">
    <source>
        <dbReference type="ARBA" id="ARBA00023274"/>
    </source>
</evidence>
<dbReference type="GO" id="GO:0034457">
    <property type="term" value="C:Mpp10 complex"/>
    <property type="evidence" value="ECO:0007669"/>
    <property type="project" value="UniProtKB-UniRule"/>
</dbReference>
<gene>
    <name evidence="9" type="ORF">PHAECO_LOCUS40</name>
</gene>
<dbReference type="GO" id="GO:0006364">
    <property type="term" value="P:rRNA processing"/>
    <property type="evidence" value="ECO:0007669"/>
    <property type="project" value="UniProtKB-KW"/>
</dbReference>
<dbReference type="Pfam" id="PF04006">
    <property type="entry name" value="Mpp10"/>
    <property type="match status" value="1"/>
</dbReference>
<evidence type="ECO:0000256" key="6">
    <source>
        <dbReference type="ARBA" id="ARBA00029455"/>
    </source>
</evidence>
<dbReference type="EMBL" id="OU896707">
    <property type="protein sequence ID" value="CAG9813627.1"/>
    <property type="molecule type" value="Genomic_DNA"/>
</dbReference>
<sequence>MQELSNKIDVLLNNFQELTKKTELFLDCDVSLQNRVKTNLKHVYDFLKSEEVGVRSTDALPELLIRNFDDEQIWQELELQNDQLLTTSLKNVSKLLVNKETLMFSNLQNEVKEIEESVESVENGSKLSLGPEDEEDSENDYDSGNTSHNSENELDIGGGDENHEDSPDSPGITESKPHRKGRQSEVEDDFFKLDEMENFLRSEEQKLDNPESKRDNTEESEGSEEESVDFFEDNSDEEDESSKTARFKDFFKANEEPNAISKAPKRNKFLEDMDENDEQDDLVPEPQQKSSLELREERLMKKIGHLERAAVGEKPWPLKGEIKADSRPVNSLLEEVLEFDLTSRPAPVITEETTLQLEDIIKQRIKDKVFDSVERKAKPVNTPMEFKKKLVLDQEKSKQSLAQIYEKEYINQQAALDPDNQDKEEVEPQLHKEIQTMMRDLFNKLDALSNYHFTPKPAIPELKIVNNLPAISMEEVAPVTASDAALLAPEEVRNKTKGDIVGKSERTTSDKNRERRKKKAKQKAHLKNLPINKNMLGPRKHTNQKNLNSNKKGDKNKNVENMEQSLSTKSFKSSKAFFTELQEQVHSHISEKVLAKKRKKVGKKLEAKRIKL</sequence>
<feature type="compositionally biased region" description="Basic and acidic residues" evidence="8">
    <location>
        <begin position="241"/>
        <end position="255"/>
    </location>
</feature>
<reference evidence="9" key="2">
    <citation type="submission" date="2022-10" db="EMBL/GenBank/DDBJ databases">
        <authorList>
            <consortium name="ENA_rothamsted_submissions"/>
            <consortium name="culmorum"/>
            <person name="King R."/>
        </authorList>
    </citation>
    <scope>NUCLEOTIDE SEQUENCE</scope>
</reference>
<feature type="compositionally biased region" description="Acidic residues" evidence="8">
    <location>
        <begin position="131"/>
        <end position="141"/>
    </location>
</feature>
<dbReference type="OrthoDB" id="445326at2759"/>
<keyword evidence="2 7" id="KW-0690">Ribosome biogenesis</keyword>
<keyword evidence="3 7" id="KW-0698">rRNA processing</keyword>
<reference evidence="9" key="1">
    <citation type="submission" date="2022-01" db="EMBL/GenBank/DDBJ databases">
        <authorList>
            <person name="King R."/>
        </authorList>
    </citation>
    <scope>NUCLEOTIDE SEQUENCE</scope>
</reference>
<feature type="region of interest" description="Disordered" evidence="8">
    <location>
        <begin position="497"/>
        <end position="567"/>
    </location>
</feature>
<dbReference type="PANTHER" id="PTHR17039:SF0">
    <property type="entry name" value="U3 SMALL NUCLEOLAR RIBONUCLEOPROTEIN PROTEIN MPP10"/>
    <property type="match status" value="1"/>
</dbReference>
<dbReference type="PIRSF" id="PIRSF017300">
    <property type="entry name" value="snoRNP_Mpp10"/>
    <property type="match status" value="1"/>
</dbReference>
<dbReference type="AlphaFoldDB" id="A0A9N9X0I3"/>
<evidence type="ECO:0000256" key="8">
    <source>
        <dbReference type="SAM" id="MobiDB-lite"/>
    </source>
</evidence>
<comment type="similarity">
    <text evidence="6 7">Belongs to the MPP10 family.</text>
</comment>
<protein>
    <recommendedName>
        <fullName evidence="7">U3 small nucleolar ribonucleoprotein protein MPP10</fullName>
    </recommendedName>
</protein>
<dbReference type="GO" id="GO:0005732">
    <property type="term" value="C:sno(s)RNA-containing ribonucleoprotein complex"/>
    <property type="evidence" value="ECO:0007669"/>
    <property type="project" value="UniProtKB-UniRule"/>
</dbReference>
<feature type="compositionally biased region" description="Basic residues" evidence="8">
    <location>
        <begin position="514"/>
        <end position="526"/>
    </location>
</feature>
<feature type="region of interest" description="Disordered" evidence="8">
    <location>
        <begin position="115"/>
        <end position="293"/>
    </location>
</feature>
<dbReference type="InterPro" id="IPR012173">
    <property type="entry name" value="Mpp10"/>
</dbReference>
<comment type="subcellular location">
    <subcellularLocation>
        <location evidence="1 7">Nucleus</location>
        <location evidence="1 7">Nucleolus</location>
    </subcellularLocation>
</comment>
<evidence type="ECO:0000313" key="9">
    <source>
        <dbReference type="EMBL" id="CAG9813627.1"/>
    </source>
</evidence>
<dbReference type="GO" id="GO:0032040">
    <property type="term" value="C:small-subunit processome"/>
    <property type="evidence" value="ECO:0007669"/>
    <property type="project" value="TreeGrafter"/>
</dbReference>
<evidence type="ECO:0000256" key="1">
    <source>
        <dbReference type="ARBA" id="ARBA00004604"/>
    </source>
</evidence>
<keyword evidence="4 7" id="KW-0539">Nucleus</keyword>
<feature type="compositionally biased region" description="Acidic residues" evidence="8">
    <location>
        <begin position="218"/>
        <end position="240"/>
    </location>
</feature>
<name>A0A9N9X0I3_PHACE</name>
<feature type="compositionally biased region" description="Basic and acidic residues" evidence="8">
    <location>
        <begin position="497"/>
        <end position="513"/>
    </location>
</feature>
<evidence type="ECO:0000256" key="7">
    <source>
        <dbReference type="PIRNR" id="PIRNR017300"/>
    </source>
</evidence>
<feature type="compositionally biased region" description="Basic and acidic residues" evidence="8">
    <location>
        <begin position="182"/>
        <end position="217"/>
    </location>
</feature>
<evidence type="ECO:0000256" key="2">
    <source>
        <dbReference type="ARBA" id="ARBA00022517"/>
    </source>
</evidence>
<keyword evidence="5 7" id="KW-0687">Ribonucleoprotein</keyword>
<evidence type="ECO:0000256" key="3">
    <source>
        <dbReference type="ARBA" id="ARBA00022552"/>
    </source>
</evidence>
<keyword evidence="10" id="KW-1185">Reference proteome</keyword>
<evidence type="ECO:0000313" key="10">
    <source>
        <dbReference type="Proteomes" id="UP001153737"/>
    </source>
</evidence>
<organism evidence="9 10">
    <name type="scientific">Phaedon cochleariae</name>
    <name type="common">Mustard beetle</name>
    <dbReference type="NCBI Taxonomy" id="80249"/>
    <lineage>
        <taxon>Eukaryota</taxon>
        <taxon>Metazoa</taxon>
        <taxon>Ecdysozoa</taxon>
        <taxon>Arthropoda</taxon>
        <taxon>Hexapoda</taxon>
        <taxon>Insecta</taxon>
        <taxon>Pterygota</taxon>
        <taxon>Neoptera</taxon>
        <taxon>Endopterygota</taxon>
        <taxon>Coleoptera</taxon>
        <taxon>Polyphaga</taxon>
        <taxon>Cucujiformia</taxon>
        <taxon>Chrysomeloidea</taxon>
        <taxon>Chrysomelidae</taxon>
        <taxon>Chrysomelinae</taxon>
        <taxon>Chrysomelini</taxon>
        <taxon>Phaedon</taxon>
    </lineage>
</organism>
<comment type="function">
    <text evidence="7">Involved in nucleolar processing of pre-18S ribosomal RNA.</text>
</comment>
<feature type="compositionally biased region" description="Basic and acidic residues" evidence="8">
    <location>
        <begin position="551"/>
        <end position="560"/>
    </location>
</feature>